<dbReference type="Proteomes" id="UP000829364">
    <property type="component" value="Chromosome 9"/>
</dbReference>
<feature type="domain" description="Pyridoxamine kinase/Phosphomethylpyrimidine kinase" evidence="1">
    <location>
        <begin position="18"/>
        <end position="253"/>
    </location>
</feature>
<dbReference type="GeneID" id="72070724"/>
<keyword evidence="3" id="KW-1185">Reference proteome</keyword>
<proteinExistence type="predicted"/>
<accession>A0A9Q8QNM4</accession>
<dbReference type="Pfam" id="PF08543">
    <property type="entry name" value="Phos_pyr_kin"/>
    <property type="match status" value="1"/>
</dbReference>
<organism evidence="2 3">
    <name type="scientific">Purpureocillium takamizusanense</name>
    <dbReference type="NCBI Taxonomy" id="2060973"/>
    <lineage>
        <taxon>Eukaryota</taxon>
        <taxon>Fungi</taxon>
        <taxon>Dikarya</taxon>
        <taxon>Ascomycota</taxon>
        <taxon>Pezizomycotina</taxon>
        <taxon>Sordariomycetes</taxon>
        <taxon>Hypocreomycetidae</taxon>
        <taxon>Hypocreales</taxon>
        <taxon>Ophiocordycipitaceae</taxon>
        <taxon>Purpureocillium</taxon>
    </lineage>
</organism>
<dbReference type="InterPro" id="IPR013749">
    <property type="entry name" value="PM/HMP-P_kinase-1"/>
</dbReference>
<evidence type="ECO:0000313" key="2">
    <source>
        <dbReference type="EMBL" id="UNI22935.1"/>
    </source>
</evidence>
<dbReference type="InterPro" id="IPR029056">
    <property type="entry name" value="Ribokinase-like"/>
</dbReference>
<evidence type="ECO:0000313" key="3">
    <source>
        <dbReference type="Proteomes" id="UP000829364"/>
    </source>
</evidence>
<name>A0A9Q8QNM4_9HYPO</name>
<protein>
    <recommendedName>
        <fullName evidence="1">Pyridoxamine kinase/Phosphomethylpyrimidine kinase domain-containing protein</fullName>
    </recommendedName>
</protein>
<dbReference type="SUPFAM" id="SSF53613">
    <property type="entry name" value="Ribokinase-like"/>
    <property type="match status" value="1"/>
</dbReference>
<dbReference type="OrthoDB" id="4896037at2759"/>
<dbReference type="PANTHER" id="PTHR20858:SF17">
    <property type="entry name" value="HYDROXYMETHYLPYRIMIDINE_PHOSPHOMETHYLPYRIMIDINE KINASE THI20-RELATED"/>
    <property type="match status" value="1"/>
</dbReference>
<dbReference type="GO" id="GO:0005829">
    <property type="term" value="C:cytosol"/>
    <property type="evidence" value="ECO:0007669"/>
    <property type="project" value="TreeGrafter"/>
</dbReference>
<dbReference type="PANTHER" id="PTHR20858">
    <property type="entry name" value="PHOSPHOMETHYLPYRIMIDINE KINASE"/>
    <property type="match status" value="1"/>
</dbReference>
<evidence type="ECO:0000259" key="1">
    <source>
        <dbReference type="Pfam" id="PF08543"/>
    </source>
</evidence>
<dbReference type="GO" id="GO:0008902">
    <property type="term" value="F:hydroxymethylpyrimidine kinase activity"/>
    <property type="evidence" value="ECO:0007669"/>
    <property type="project" value="TreeGrafter"/>
</dbReference>
<dbReference type="Gene3D" id="3.40.1190.20">
    <property type="match status" value="1"/>
</dbReference>
<dbReference type="RefSeq" id="XP_047846416.1">
    <property type="nucleotide sequence ID" value="XM_047990409.1"/>
</dbReference>
<dbReference type="GO" id="GO:0009228">
    <property type="term" value="P:thiamine biosynthetic process"/>
    <property type="evidence" value="ECO:0007669"/>
    <property type="project" value="TreeGrafter"/>
</dbReference>
<dbReference type="EMBL" id="CP086362">
    <property type="protein sequence ID" value="UNI22935.1"/>
    <property type="molecule type" value="Genomic_DNA"/>
</dbReference>
<reference evidence="2" key="1">
    <citation type="submission" date="2021-11" db="EMBL/GenBank/DDBJ databases">
        <title>Purpureocillium_takamizusanense_genome.</title>
        <authorList>
            <person name="Nguyen N.-H."/>
        </authorList>
    </citation>
    <scope>NUCLEOTIDE SEQUENCE</scope>
    <source>
        <strain evidence="2">PT3</strain>
    </source>
</reference>
<dbReference type="AlphaFoldDB" id="A0A9Q8QNM4"/>
<gene>
    <name evidence="2" type="ORF">JDV02_008779</name>
</gene>
<dbReference type="KEGG" id="ptkz:JDV02_008779"/>
<dbReference type="GO" id="GO:0008972">
    <property type="term" value="F:phosphomethylpyrimidine kinase activity"/>
    <property type="evidence" value="ECO:0007669"/>
    <property type="project" value="TreeGrafter"/>
</dbReference>
<sequence>MEAKGVLVFGCSDTLANMGLDADKKAVMAQGVPVSLISTGSVTRNGSAPTVIETPASELDGQIAALEAGFTYSVVKIGALLSHAAFQAVSTVLLRGHLVSIIDTEPLLKTGSPESAAIHVAALREEILPSIDVLSATVPEAKILLDEASIPMPYPQSLDDVKSMANALRRLGPKNVIIKREVFDESDGMTTLHYVLCGGADPIMATLRFPNPTRFFGASYSIPPTIAAHLANGSDVAEAVSASFKFAEEMLREGRYFV</sequence>